<reference evidence="7 8" key="1">
    <citation type="submission" date="2006-10" db="EMBL/GenBank/DDBJ databases">
        <title>The Genome Sequence of Batrachochytrium dendrobatidis JEL423.</title>
        <authorList>
            <consortium name="The Broad Institute Genome Sequencing Platform"/>
            <person name="Birren B."/>
            <person name="Lander E."/>
            <person name="Galagan J."/>
            <person name="Cuomo C."/>
            <person name="Devon K."/>
            <person name="Jaffe D."/>
            <person name="Butler J."/>
            <person name="Alvarez P."/>
            <person name="Gnerre S."/>
            <person name="Grabherr M."/>
            <person name="Kleber M."/>
            <person name="Mauceli E."/>
            <person name="Brockman W."/>
            <person name="Young S."/>
            <person name="LaButti K."/>
            <person name="Sykes S."/>
            <person name="DeCaprio D."/>
            <person name="Crawford M."/>
            <person name="Koehrsen M."/>
            <person name="Engels R."/>
            <person name="Montgomery P."/>
            <person name="Pearson M."/>
            <person name="Howarth C."/>
            <person name="Larson L."/>
            <person name="White J."/>
            <person name="O'Leary S."/>
            <person name="Kodira C."/>
            <person name="Zeng Q."/>
            <person name="Yandava C."/>
            <person name="Alvarado L."/>
            <person name="Longcore J."/>
            <person name="James T."/>
        </authorList>
    </citation>
    <scope>NUCLEOTIDE SEQUENCE [LARGE SCALE GENOMIC DNA]</scope>
    <source>
        <strain evidence="7 8">JEL423</strain>
    </source>
</reference>
<keyword evidence="2 7" id="KW-0689">Ribosomal protein</keyword>
<dbReference type="Pfam" id="PF01246">
    <property type="entry name" value="Ribosomal_L24e"/>
    <property type="match status" value="1"/>
</dbReference>
<dbReference type="InterPro" id="IPR013897">
    <property type="entry name" value="Duc1"/>
</dbReference>
<dbReference type="AlphaFoldDB" id="A0A177WM29"/>
<evidence type="ECO:0000256" key="1">
    <source>
        <dbReference type="ARBA" id="ARBA00005647"/>
    </source>
</evidence>
<dbReference type="Pfam" id="PF08588">
    <property type="entry name" value="Duc1"/>
    <property type="match status" value="1"/>
</dbReference>
<dbReference type="GO" id="GO:1990904">
    <property type="term" value="C:ribonucleoprotein complex"/>
    <property type="evidence" value="ECO:0007669"/>
    <property type="project" value="UniProtKB-KW"/>
</dbReference>
<dbReference type="CDD" id="cd00472">
    <property type="entry name" value="Ribosomal_L24e_L24"/>
    <property type="match status" value="1"/>
</dbReference>
<dbReference type="PROSITE" id="PS01073">
    <property type="entry name" value="RIBOSOMAL_L24E"/>
    <property type="match status" value="1"/>
</dbReference>
<dbReference type="PANTHER" id="PTHR34826">
    <property type="entry name" value="UPF0590 PROTEIN C409.17C"/>
    <property type="match status" value="1"/>
</dbReference>
<feature type="region of interest" description="Disordered" evidence="4">
    <location>
        <begin position="625"/>
        <end position="689"/>
    </location>
</feature>
<feature type="compositionally biased region" description="Basic and acidic residues" evidence="4">
    <location>
        <begin position="625"/>
        <end position="661"/>
    </location>
</feature>
<organism evidence="7 8">
    <name type="scientific">Batrachochytrium dendrobatidis (strain JEL423)</name>
    <dbReference type="NCBI Taxonomy" id="403673"/>
    <lineage>
        <taxon>Eukaryota</taxon>
        <taxon>Fungi</taxon>
        <taxon>Fungi incertae sedis</taxon>
        <taxon>Chytridiomycota</taxon>
        <taxon>Chytridiomycota incertae sedis</taxon>
        <taxon>Chytridiomycetes</taxon>
        <taxon>Rhizophydiales</taxon>
        <taxon>Rhizophydiales incertae sedis</taxon>
        <taxon>Batrachochytrium</taxon>
    </lineage>
</organism>
<feature type="domain" description="Domain of unknown function at the cortex 1" evidence="6">
    <location>
        <begin position="216"/>
        <end position="496"/>
    </location>
</feature>
<evidence type="ECO:0000256" key="3">
    <source>
        <dbReference type="ARBA" id="ARBA00023274"/>
    </source>
</evidence>
<dbReference type="InterPro" id="IPR023442">
    <property type="entry name" value="Ribosomal_eL24_CS"/>
</dbReference>
<dbReference type="eggNOG" id="KOG1722">
    <property type="taxonomic scope" value="Eukaryota"/>
</dbReference>
<dbReference type="InterPro" id="IPR038630">
    <property type="entry name" value="L24e/L24_sf"/>
</dbReference>
<dbReference type="InterPro" id="IPR000988">
    <property type="entry name" value="Ribosomal_eL24-rel_N"/>
</dbReference>
<accession>A0A177WM29</accession>
<dbReference type="SUPFAM" id="SSF57716">
    <property type="entry name" value="Glucocorticoid receptor-like (DNA-binding domain)"/>
    <property type="match status" value="1"/>
</dbReference>
<evidence type="ECO:0000313" key="8">
    <source>
        <dbReference type="Proteomes" id="UP000077115"/>
    </source>
</evidence>
<evidence type="ECO:0000313" key="7">
    <source>
        <dbReference type="EMBL" id="OAJ40856.1"/>
    </source>
</evidence>
<comment type="similarity">
    <text evidence="1">Belongs to the eukaryotic ribosomal protein eL24 family.</text>
</comment>
<evidence type="ECO:0000259" key="5">
    <source>
        <dbReference type="Pfam" id="PF01246"/>
    </source>
</evidence>
<dbReference type="PANTHER" id="PTHR34826:SF2">
    <property type="entry name" value="UPF0590 PROTEIN C409.17C"/>
    <property type="match status" value="1"/>
</dbReference>
<reference evidence="7 8" key="2">
    <citation type="submission" date="2016-05" db="EMBL/GenBank/DDBJ databases">
        <title>Lineage-specific infection strategies underlie the spectrum of fungal disease in amphibians.</title>
        <authorList>
            <person name="Cuomo C.A."/>
            <person name="Farrer R.A."/>
            <person name="James T."/>
            <person name="Longcore J."/>
            <person name="Birren B."/>
        </authorList>
    </citation>
    <scope>NUCLEOTIDE SEQUENCE [LARGE SCALE GENOMIC DNA]</scope>
    <source>
        <strain evidence="7 8">JEL423</strain>
    </source>
</reference>
<dbReference type="Gene3D" id="6.10.250.1270">
    <property type="match status" value="1"/>
</dbReference>
<protein>
    <submittedName>
        <fullName evidence="7">Ribosomal protein L24e</fullName>
    </submittedName>
</protein>
<dbReference type="GO" id="GO:0022626">
    <property type="term" value="C:cytosolic ribosome"/>
    <property type="evidence" value="ECO:0007669"/>
    <property type="project" value="UniProtKB-ARBA"/>
</dbReference>
<evidence type="ECO:0000256" key="4">
    <source>
        <dbReference type="SAM" id="MobiDB-lite"/>
    </source>
</evidence>
<dbReference type="OrthoDB" id="2119945at2759"/>
<keyword evidence="3" id="KW-0687">Ribonucleoprotein</keyword>
<name>A0A177WM29_BATDL</name>
<dbReference type="Gene3D" id="2.30.170.20">
    <property type="entry name" value="Ribosomal protein L24e"/>
    <property type="match status" value="1"/>
</dbReference>
<proteinExistence type="inferred from homology"/>
<evidence type="ECO:0000256" key="2">
    <source>
        <dbReference type="ARBA" id="ARBA00022980"/>
    </source>
</evidence>
<dbReference type="EMBL" id="DS022305">
    <property type="protein sequence ID" value="OAJ40856.1"/>
    <property type="molecule type" value="Genomic_DNA"/>
</dbReference>
<sequence length="689" mass="75995">MSDPTASSLLNTITASDRLSASSTDSLNHSASSSIDSKQLPASRSANDFVLRVRAGPSYSNLTTIRVNDEHHPFLLDSEHFTGYLVVRYLNFSGVIPEMDAALKTDPSDHTSSNKGNDTAQTVLHQDHSSTGTSLSAPPSASFATLSIDHSSDRKASLDSTVSMGTNRTVHVNSLDDLSKTDFAHATSIVSDKSKAVPGSTGMATHVKTTSTDNTMARPIHNPISSYFQGRNRRYSIMLQGRFKKEWKGDDIIFGANMASPLRTPPGASIAIRIAKWLDPSVEADLDCHEPYIYSPMVSSMNSLAVFNDVDMPQIALGQFPVNAVISKPPTVQTSRGLTSFLTGSYTTNNATKSISTHVSPAGSQLLDQTLSSVPSAPLLNTVPSVDIGPWAFHSQFVPEYTSLLFPSNTKQPLLTSYDKRKRFFADITKRNAVTFSPQNIYCMDFYDAYFDFNTVSVKLPGISLSAFKFWEGQPLRYVAMSRDRSTVFFVITFELIEKSAICIGTLTLLHTNPHQQRCAYKDSSILTHCFNTVNQICNFSGFKIYPGKGRLYVRSDSRVFRFINRKSESYSLQRLKPSKLDWTVVFRRLHKKGISEETSKKRTRRTVKVQRAVVGASLDAIKSKRDQNPVARAAERQKAVEAIKEKKKSDQAKKRAEKAKAGHVAPVQMKTSKQQAKGSAPKVAAKSR</sequence>
<evidence type="ECO:0000259" key="6">
    <source>
        <dbReference type="Pfam" id="PF08588"/>
    </source>
</evidence>
<dbReference type="VEuPathDB" id="FungiDB:BDEG_24549"/>
<dbReference type="FunFam" id="2.30.170.20:FF:000002">
    <property type="entry name" value="60S ribosomal protein L24"/>
    <property type="match status" value="1"/>
</dbReference>
<dbReference type="Proteomes" id="UP000077115">
    <property type="component" value="Unassembled WGS sequence"/>
</dbReference>
<gene>
    <name evidence="7" type="ORF">BDEG_24549</name>
</gene>
<dbReference type="STRING" id="403673.A0A177WM29"/>
<feature type="domain" description="Large ribosomal subunit protein eL24-related N-terminal" evidence="5">
    <location>
        <begin position="536"/>
        <end position="598"/>
    </location>
</feature>